<feature type="compositionally biased region" description="Basic and acidic residues" evidence="9">
    <location>
        <begin position="526"/>
        <end position="537"/>
    </location>
</feature>
<proteinExistence type="inferred from homology"/>
<reference evidence="12 13" key="1">
    <citation type="journal article" date="2019" name="PLoS Genet.">
        <title>Convergent evolution of linked mating-type loci in basidiomycete fungi.</title>
        <authorList>
            <person name="Sun S."/>
            <person name="Coelho M.A."/>
            <person name="Heitman J."/>
            <person name="Nowrousian M."/>
        </authorList>
    </citation>
    <scope>NUCLEOTIDE SEQUENCE [LARGE SCALE GENOMIC DNA]</scope>
    <source>
        <strain evidence="12 13">CBS 4282</strain>
    </source>
</reference>
<evidence type="ECO:0000256" key="7">
    <source>
        <dbReference type="ARBA" id="ARBA00049119"/>
    </source>
</evidence>
<comment type="subcellular location">
    <subcellularLocation>
        <location evidence="1">Membrane</location>
        <topology evidence="1">Multi-pass membrane protein</topology>
    </subcellularLocation>
</comment>
<keyword evidence="13" id="KW-1185">Reference proteome</keyword>
<evidence type="ECO:0000259" key="11">
    <source>
        <dbReference type="PROSITE" id="PS50850"/>
    </source>
</evidence>
<keyword evidence="5 10" id="KW-1133">Transmembrane helix</keyword>
<keyword evidence="3 8" id="KW-0813">Transport</keyword>
<evidence type="ECO:0000256" key="6">
    <source>
        <dbReference type="ARBA" id="ARBA00023136"/>
    </source>
</evidence>
<dbReference type="NCBIfam" id="TIGR00879">
    <property type="entry name" value="SP"/>
    <property type="match status" value="1"/>
</dbReference>
<evidence type="ECO:0000256" key="8">
    <source>
        <dbReference type="RuleBase" id="RU003346"/>
    </source>
</evidence>
<feature type="transmembrane region" description="Helical" evidence="10">
    <location>
        <begin position="327"/>
        <end position="348"/>
    </location>
</feature>
<dbReference type="InterPro" id="IPR003663">
    <property type="entry name" value="Sugar/inositol_transpt"/>
</dbReference>
<sequence>MGVPGAVSSAGVSSSIQSLLAERDTRWYRGHIGKLNGIIFFVLIMSMTNGYDGSMMNGLTALDNWRTFFKNPQNKPTLFGVYNAIQSIGTICGLPFAPYASDYLGRRGAIFLACTIMIIASGLQAGAQNVAMFIASRFLIGFGVSFGNISAPVLVSELAYPTHRGPLTSLYNSMWFLGSIVAAWTTFGTFRIQSTWSWRIPSAIQGLPSVIQFGMIYFIPESPRWLIAHGKDEAAIAFLRKYHCGGDENDPLALFEYEEIKRNIEHEKEASAQSSWKALFTEKANLRRIRIIIAISFFSQWSGNGLVSYYLAVVLEGIGITSQNHKTLINGVLQIWNWFWAILGALNVERVGRRFLFLASTGGMCICFCLWTACSAVYAKSSHDFDPACVAKNKGDTSKCVAKDANRQAGHAVVAFIFLFNAFYAVAMSPLVVSYCVEILPFRVRSKGVMVKSMTISAALVFNQYVNPIALAKIHWKYYIVFCAFLAFEFVYCFFFVMETRGPNGPLPLEEIAAIFEGPAHFGFQKRPEMPGARADDEAVDADADSIRKEKENTDAEFIERK</sequence>
<evidence type="ECO:0000256" key="4">
    <source>
        <dbReference type="ARBA" id="ARBA00022692"/>
    </source>
</evidence>
<evidence type="ECO:0000256" key="9">
    <source>
        <dbReference type="SAM" id="MobiDB-lite"/>
    </source>
</evidence>
<evidence type="ECO:0000313" key="13">
    <source>
        <dbReference type="Proteomes" id="UP000473826"/>
    </source>
</evidence>
<feature type="transmembrane region" description="Helical" evidence="10">
    <location>
        <begin position="134"/>
        <end position="154"/>
    </location>
</feature>
<keyword evidence="6 10" id="KW-0472">Membrane</keyword>
<feature type="transmembrane region" description="Helical" evidence="10">
    <location>
        <begin position="174"/>
        <end position="192"/>
    </location>
</feature>
<evidence type="ECO:0000256" key="1">
    <source>
        <dbReference type="ARBA" id="ARBA00004141"/>
    </source>
</evidence>
<dbReference type="PROSITE" id="PS50850">
    <property type="entry name" value="MFS"/>
    <property type="match status" value="1"/>
</dbReference>
<comment type="similarity">
    <text evidence="2 8">Belongs to the major facilitator superfamily. Sugar transporter (TC 2.A.1.1) family.</text>
</comment>
<dbReference type="InterPro" id="IPR005828">
    <property type="entry name" value="MFS_sugar_transport-like"/>
</dbReference>
<dbReference type="GO" id="GO:0005351">
    <property type="term" value="F:carbohydrate:proton symporter activity"/>
    <property type="evidence" value="ECO:0007669"/>
    <property type="project" value="TreeGrafter"/>
</dbReference>
<evidence type="ECO:0000256" key="2">
    <source>
        <dbReference type="ARBA" id="ARBA00010992"/>
    </source>
</evidence>
<name>A0A7D8Z0G0_VANHU</name>
<feature type="transmembrane region" description="Helical" evidence="10">
    <location>
        <begin position="413"/>
        <end position="437"/>
    </location>
</feature>
<comment type="catalytic activity">
    <reaction evidence="7">
        <text>myo-inositol(out) + H(+)(out) = myo-inositol(in) + H(+)(in)</text>
        <dbReference type="Rhea" id="RHEA:60364"/>
        <dbReference type="ChEBI" id="CHEBI:15378"/>
        <dbReference type="ChEBI" id="CHEBI:17268"/>
    </reaction>
</comment>
<evidence type="ECO:0000256" key="3">
    <source>
        <dbReference type="ARBA" id="ARBA00022448"/>
    </source>
</evidence>
<evidence type="ECO:0000313" key="12">
    <source>
        <dbReference type="EMBL" id="TXT11195.1"/>
    </source>
</evidence>
<gene>
    <name evidence="12" type="ORF">VHUM_01946</name>
</gene>
<evidence type="ECO:0000256" key="10">
    <source>
        <dbReference type="SAM" id="Phobius"/>
    </source>
</evidence>
<keyword evidence="4 10" id="KW-0812">Transmembrane</keyword>
<dbReference type="Gene3D" id="1.20.1250.20">
    <property type="entry name" value="MFS general substrate transporter like domains"/>
    <property type="match status" value="1"/>
</dbReference>
<feature type="transmembrane region" description="Helical" evidence="10">
    <location>
        <begin position="108"/>
        <end position="127"/>
    </location>
</feature>
<feature type="transmembrane region" description="Helical" evidence="10">
    <location>
        <begin position="32"/>
        <end position="51"/>
    </location>
</feature>
<dbReference type="AlphaFoldDB" id="A0A7D8Z0G0"/>
<dbReference type="InterPro" id="IPR050360">
    <property type="entry name" value="MFS_Sugar_Transporters"/>
</dbReference>
<dbReference type="InterPro" id="IPR036259">
    <property type="entry name" value="MFS_trans_sf"/>
</dbReference>
<feature type="transmembrane region" description="Helical" evidence="10">
    <location>
        <begin position="291"/>
        <end position="315"/>
    </location>
</feature>
<dbReference type="PANTHER" id="PTHR48022:SF64">
    <property type="entry name" value="MAJOR FACILITATOR SUPERFAMILY (MFS) PROFILE DOMAIN-CONTAINING PROTEIN"/>
    <property type="match status" value="1"/>
</dbReference>
<comment type="caution">
    <text evidence="12">The sequence shown here is derived from an EMBL/GenBank/DDBJ whole genome shotgun (WGS) entry which is preliminary data.</text>
</comment>
<feature type="transmembrane region" description="Helical" evidence="10">
    <location>
        <begin position="355"/>
        <end position="378"/>
    </location>
</feature>
<dbReference type="OrthoDB" id="6133115at2759"/>
<dbReference type="PRINTS" id="PR00171">
    <property type="entry name" value="SUGRTRNSPORT"/>
</dbReference>
<feature type="domain" description="Major facilitator superfamily (MFS) profile" evidence="11">
    <location>
        <begin position="38"/>
        <end position="501"/>
    </location>
</feature>
<organism evidence="12 13">
    <name type="scientific">Vanrija humicola</name>
    <name type="common">Yeast</name>
    <name type="synonym">Cryptococcus humicola</name>
    <dbReference type="NCBI Taxonomy" id="5417"/>
    <lineage>
        <taxon>Eukaryota</taxon>
        <taxon>Fungi</taxon>
        <taxon>Dikarya</taxon>
        <taxon>Basidiomycota</taxon>
        <taxon>Agaricomycotina</taxon>
        <taxon>Tremellomycetes</taxon>
        <taxon>Trichosporonales</taxon>
        <taxon>Trichosporonaceae</taxon>
        <taxon>Vanrija</taxon>
    </lineage>
</organism>
<feature type="transmembrane region" description="Helical" evidence="10">
    <location>
        <begin position="478"/>
        <end position="497"/>
    </location>
</feature>
<dbReference type="Proteomes" id="UP000473826">
    <property type="component" value="Unassembled WGS sequence"/>
</dbReference>
<dbReference type="GO" id="GO:0016020">
    <property type="term" value="C:membrane"/>
    <property type="evidence" value="ECO:0007669"/>
    <property type="project" value="UniProtKB-SubCell"/>
</dbReference>
<dbReference type="InterPro" id="IPR005829">
    <property type="entry name" value="Sugar_transporter_CS"/>
</dbReference>
<evidence type="ECO:0000256" key="5">
    <source>
        <dbReference type="ARBA" id="ARBA00022989"/>
    </source>
</evidence>
<dbReference type="InterPro" id="IPR020846">
    <property type="entry name" value="MFS_dom"/>
</dbReference>
<dbReference type="FunFam" id="1.20.1250.20:FF:000117">
    <property type="entry name" value="MFS hexose transporter"/>
    <property type="match status" value="1"/>
</dbReference>
<dbReference type="PANTHER" id="PTHR48022">
    <property type="entry name" value="PLASTIDIC GLUCOSE TRANSPORTER 4"/>
    <property type="match status" value="1"/>
</dbReference>
<dbReference type="SUPFAM" id="SSF103473">
    <property type="entry name" value="MFS general substrate transporter"/>
    <property type="match status" value="1"/>
</dbReference>
<feature type="region of interest" description="Disordered" evidence="9">
    <location>
        <begin position="526"/>
        <end position="562"/>
    </location>
</feature>
<dbReference type="Pfam" id="PF00083">
    <property type="entry name" value="Sugar_tr"/>
    <property type="match status" value="1"/>
</dbReference>
<protein>
    <recommendedName>
        <fullName evidence="11">Major facilitator superfamily (MFS) profile domain-containing protein</fullName>
    </recommendedName>
</protein>
<dbReference type="EMBL" id="QKWK01000004">
    <property type="protein sequence ID" value="TXT11195.1"/>
    <property type="molecule type" value="Genomic_DNA"/>
</dbReference>
<feature type="compositionally biased region" description="Basic and acidic residues" evidence="9">
    <location>
        <begin position="545"/>
        <end position="562"/>
    </location>
</feature>
<accession>A0A7D8Z0G0</accession>
<dbReference type="PROSITE" id="PS00216">
    <property type="entry name" value="SUGAR_TRANSPORT_1"/>
    <property type="match status" value="1"/>
</dbReference>